<organism evidence="1 2">
    <name type="scientific">Pyricularia grisea</name>
    <name type="common">Crabgrass-specific blast fungus</name>
    <name type="synonym">Magnaporthe grisea</name>
    <dbReference type="NCBI Taxonomy" id="148305"/>
    <lineage>
        <taxon>Eukaryota</taxon>
        <taxon>Fungi</taxon>
        <taxon>Dikarya</taxon>
        <taxon>Ascomycota</taxon>
        <taxon>Pezizomycotina</taxon>
        <taxon>Sordariomycetes</taxon>
        <taxon>Sordariomycetidae</taxon>
        <taxon>Magnaporthales</taxon>
        <taxon>Pyriculariaceae</taxon>
        <taxon>Pyricularia</taxon>
    </lineage>
</organism>
<dbReference type="KEGG" id="pgri:PgNI_08229"/>
<name>A0A6P8AU97_PYRGI</name>
<dbReference type="RefSeq" id="XP_030978477.1">
    <property type="nucleotide sequence ID" value="XM_031128228.1"/>
</dbReference>
<reference evidence="2" key="2">
    <citation type="submission" date="2019-10" db="EMBL/GenBank/DDBJ databases">
        <authorList>
            <consortium name="NCBI Genome Project"/>
        </authorList>
    </citation>
    <scope>NUCLEOTIDE SEQUENCE</scope>
    <source>
        <strain evidence="2">NI907</strain>
    </source>
</reference>
<evidence type="ECO:0000313" key="2">
    <source>
        <dbReference type="RefSeq" id="XP_030978477.1"/>
    </source>
</evidence>
<sequence length="63" mass="7315">MTSPQTLHLIPVWSVCAIPFIHRPKEDCIHEHTHAQDIPRILISWESSASWFPKKASSVDIYY</sequence>
<protein>
    <submittedName>
        <fullName evidence="2">Uncharacterized protein</fullName>
    </submittedName>
</protein>
<evidence type="ECO:0000313" key="1">
    <source>
        <dbReference type="Proteomes" id="UP000515153"/>
    </source>
</evidence>
<keyword evidence="1" id="KW-1185">Reference proteome</keyword>
<reference evidence="2" key="3">
    <citation type="submission" date="2025-08" db="UniProtKB">
        <authorList>
            <consortium name="RefSeq"/>
        </authorList>
    </citation>
    <scope>IDENTIFICATION</scope>
    <source>
        <strain evidence="2">NI907</strain>
    </source>
</reference>
<dbReference type="Proteomes" id="UP000515153">
    <property type="component" value="Chromosome V"/>
</dbReference>
<reference evidence="1 2" key="1">
    <citation type="journal article" date="2019" name="Mol. Biol. Evol.">
        <title>Blast fungal genomes show frequent chromosomal changes, gene gains and losses, and effector gene turnover.</title>
        <authorList>
            <person name="Gomez Luciano L.B."/>
            <person name="Jason Tsai I."/>
            <person name="Chuma I."/>
            <person name="Tosa Y."/>
            <person name="Chen Y.H."/>
            <person name="Li J.Y."/>
            <person name="Li M.Y."/>
            <person name="Jade Lu M.Y."/>
            <person name="Nakayashiki H."/>
            <person name="Li W.H."/>
        </authorList>
    </citation>
    <scope>NUCLEOTIDE SEQUENCE [LARGE SCALE GENOMIC DNA]</scope>
    <source>
        <strain evidence="1 2">NI907</strain>
    </source>
</reference>
<dbReference type="AlphaFoldDB" id="A0A6P8AU97"/>
<proteinExistence type="predicted"/>
<gene>
    <name evidence="2" type="ORF">PgNI_08229</name>
</gene>
<dbReference type="GeneID" id="41963137"/>
<accession>A0A6P8AU97</accession>